<evidence type="ECO:0000256" key="1">
    <source>
        <dbReference type="ARBA" id="ARBA00022723"/>
    </source>
</evidence>
<evidence type="ECO:0000313" key="5">
    <source>
        <dbReference type="EMBL" id="GAA4061562.1"/>
    </source>
</evidence>
<evidence type="ECO:0000256" key="2">
    <source>
        <dbReference type="ARBA" id="ARBA00022801"/>
    </source>
</evidence>
<evidence type="ECO:0000256" key="3">
    <source>
        <dbReference type="SAM" id="MobiDB-lite"/>
    </source>
</evidence>
<evidence type="ECO:0000313" key="6">
    <source>
        <dbReference type="Proteomes" id="UP001499984"/>
    </source>
</evidence>
<comment type="caution">
    <text evidence="5">The sequence shown here is derived from an EMBL/GenBank/DDBJ whole genome shotgun (WGS) entry which is preliminary data.</text>
</comment>
<feature type="compositionally biased region" description="Polar residues" evidence="3">
    <location>
        <begin position="562"/>
        <end position="574"/>
    </location>
</feature>
<dbReference type="EMBL" id="BAAAZY010000010">
    <property type="protein sequence ID" value="GAA4061562.1"/>
    <property type="molecule type" value="Genomic_DNA"/>
</dbReference>
<keyword evidence="1" id="KW-0479">Metal-binding</keyword>
<protein>
    <recommendedName>
        <fullName evidence="4">Peptidase M20 dimerisation domain-containing protein</fullName>
    </recommendedName>
</protein>
<keyword evidence="6" id="KW-1185">Reference proteome</keyword>
<dbReference type="InterPro" id="IPR002933">
    <property type="entry name" value="Peptidase_M20"/>
</dbReference>
<evidence type="ECO:0000259" key="4">
    <source>
        <dbReference type="Pfam" id="PF07687"/>
    </source>
</evidence>
<gene>
    <name evidence="5" type="ORF">GCM10022233_38900</name>
</gene>
<feature type="domain" description="Peptidase M20 dimerisation" evidence="4">
    <location>
        <begin position="189"/>
        <end position="292"/>
    </location>
</feature>
<name>A0ABP7VA48_9ACTN</name>
<proteinExistence type="predicted"/>
<dbReference type="SUPFAM" id="SSF53187">
    <property type="entry name" value="Zn-dependent exopeptidases"/>
    <property type="match status" value="1"/>
</dbReference>
<organism evidence="5 6">
    <name type="scientific">Streptomyces shaanxiensis</name>
    <dbReference type="NCBI Taxonomy" id="653357"/>
    <lineage>
        <taxon>Bacteria</taxon>
        <taxon>Bacillati</taxon>
        <taxon>Actinomycetota</taxon>
        <taxon>Actinomycetes</taxon>
        <taxon>Kitasatosporales</taxon>
        <taxon>Streptomycetaceae</taxon>
        <taxon>Streptomyces</taxon>
    </lineage>
</organism>
<dbReference type="PANTHER" id="PTHR43808">
    <property type="entry name" value="ACETYLORNITHINE DEACETYLASE"/>
    <property type="match status" value="1"/>
</dbReference>
<dbReference type="SUPFAM" id="SSF55031">
    <property type="entry name" value="Bacterial exopeptidase dimerisation domain"/>
    <property type="match status" value="1"/>
</dbReference>
<accession>A0ABP7VA48</accession>
<dbReference type="InterPro" id="IPR011650">
    <property type="entry name" value="Peptidase_M20_dimer"/>
</dbReference>
<dbReference type="Gene3D" id="3.40.630.10">
    <property type="entry name" value="Zn peptidases"/>
    <property type="match status" value="1"/>
</dbReference>
<feature type="compositionally biased region" description="Low complexity" evidence="3">
    <location>
        <begin position="538"/>
        <end position="548"/>
    </location>
</feature>
<dbReference type="InterPro" id="IPR036264">
    <property type="entry name" value="Bact_exopeptidase_dim_dom"/>
</dbReference>
<keyword evidence="2" id="KW-0378">Hydrolase</keyword>
<sequence>MTAHADVIDLAQRLIRRPSRAGIDDYGPVLGVLEDWLAGHGLPHRRLHGGKGDAVGLLIEVAGGRPGPWWALDACVDTAPYGDETAWSFAPDCGEVVDGWLRGRGAADSKLAAAMFCGIAAELHGRAETLRGGPGPCRRNPATGPWVLLDVDEHTGGFGGARAYLADPEAVRPIGVMIGYPGLDEVVVGGRGLWRATIAVHAASGHSGSRRTAPGAVSRAAHLVRLLEEAELPGTDGEFPLPPKLTVTSCHGGQGFSVVPGLCELGVDIRTTPNFDARAAERLVRDAVGELDVRVPTPRPTTITPVAAWPSYRPAEGQEPAAALLAAAAREGLTVRPKTAGPSNIGNLPAGEGIPATAGLGVRYEGLHGVDERACLEDLPVIHAVYRRAVLGGRRLVMSGRALSSCDAGSALQHHVQLALLVARGGGEVVHREQGVQRGTEPFDGPIAALGVGLDGRREPRGRRALVRVGDLERAQPDHGACLMELLRHVVGAPVGLEARAQRVEDDPGVLLAASADLDGDGFLVHSFTIHRDRSSRGRAAVPRVARGTGPQPQEKHHGRRSTTGGAFRSAQTE</sequence>
<dbReference type="Pfam" id="PF07687">
    <property type="entry name" value="M20_dimer"/>
    <property type="match status" value="1"/>
</dbReference>
<feature type="region of interest" description="Disordered" evidence="3">
    <location>
        <begin position="535"/>
        <end position="574"/>
    </location>
</feature>
<reference evidence="6" key="1">
    <citation type="journal article" date="2019" name="Int. J. Syst. Evol. Microbiol.">
        <title>The Global Catalogue of Microorganisms (GCM) 10K type strain sequencing project: providing services to taxonomists for standard genome sequencing and annotation.</title>
        <authorList>
            <consortium name="The Broad Institute Genomics Platform"/>
            <consortium name="The Broad Institute Genome Sequencing Center for Infectious Disease"/>
            <person name="Wu L."/>
            <person name="Ma J."/>
        </authorList>
    </citation>
    <scope>NUCLEOTIDE SEQUENCE [LARGE SCALE GENOMIC DNA]</scope>
    <source>
        <strain evidence="6">JCM 16925</strain>
    </source>
</reference>
<dbReference type="Proteomes" id="UP001499984">
    <property type="component" value="Unassembled WGS sequence"/>
</dbReference>
<dbReference type="InterPro" id="IPR050072">
    <property type="entry name" value="Peptidase_M20A"/>
</dbReference>
<dbReference type="Pfam" id="PF01546">
    <property type="entry name" value="Peptidase_M20"/>
    <property type="match status" value="1"/>
</dbReference>
<dbReference type="Gene3D" id="3.30.70.360">
    <property type="match status" value="1"/>
</dbReference>